<keyword evidence="9" id="KW-1185">Reference proteome</keyword>
<keyword evidence="2" id="KW-0805">Transcription regulation</keyword>
<dbReference type="InterPro" id="IPR045239">
    <property type="entry name" value="bHLH95_bHLH"/>
</dbReference>
<dbReference type="GO" id="GO:0005634">
    <property type="term" value="C:nucleus"/>
    <property type="evidence" value="ECO:0007669"/>
    <property type="project" value="UniProtKB-SubCell"/>
</dbReference>
<dbReference type="Gene3D" id="4.10.280.10">
    <property type="entry name" value="Helix-loop-helix DNA-binding domain"/>
    <property type="match status" value="1"/>
</dbReference>
<dbReference type="OrthoDB" id="759159at2759"/>
<keyword evidence="4" id="KW-0804">Transcription</keyword>
<organism evidence="8 9">
    <name type="scientific">Adiantum capillus-veneris</name>
    <name type="common">Maidenhair fern</name>
    <dbReference type="NCBI Taxonomy" id="13818"/>
    <lineage>
        <taxon>Eukaryota</taxon>
        <taxon>Viridiplantae</taxon>
        <taxon>Streptophyta</taxon>
        <taxon>Embryophyta</taxon>
        <taxon>Tracheophyta</taxon>
        <taxon>Polypodiopsida</taxon>
        <taxon>Polypodiidae</taxon>
        <taxon>Polypodiales</taxon>
        <taxon>Pteridineae</taxon>
        <taxon>Pteridaceae</taxon>
        <taxon>Vittarioideae</taxon>
        <taxon>Adiantum</taxon>
    </lineage>
</organism>
<gene>
    <name evidence="8" type="ORF">GOP47_0007178</name>
</gene>
<dbReference type="CDD" id="cd11393">
    <property type="entry name" value="bHLH_AtbHLH_like"/>
    <property type="match status" value="1"/>
</dbReference>
<evidence type="ECO:0000313" key="8">
    <source>
        <dbReference type="EMBL" id="KAI5077354.1"/>
    </source>
</evidence>
<comment type="subcellular location">
    <subcellularLocation>
        <location evidence="1">Nucleus</location>
    </subcellularLocation>
</comment>
<dbReference type="InterPro" id="IPR045843">
    <property type="entry name" value="IND-like"/>
</dbReference>
<dbReference type="GO" id="GO:0000981">
    <property type="term" value="F:DNA-binding transcription factor activity, RNA polymerase II-specific"/>
    <property type="evidence" value="ECO:0007669"/>
    <property type="project" value="TreeGrafter"/>
</dbReference>
<proteinExistence type="predicted"/>
<dbReference type="PANTHER" id="PTHR16223">
    <property type="entry name" value="TRANSCRIPTION FACTOR BHLH83-RELATED"/>
    <property type="match status" value="1"/>
</dbReference>
<evidence type="ECO:0000256" key="4">
    <source>
        <dbReference type="ARBA" id="ARBA00023163"/>
    </source>
</evidence>
<dbReference type="PROSITE" id="PS50888">
    <property type="entry name" value="BHLH"/>
    <property type="match status" value="1"/>
</dbReference>
<dbReference type="GO" id="GO:0000978">
    <property type="term" value="F:RNA polymerase II cis-regulatory region sequence-specific DNA binding"/>
    <property type="evidence" value="ECO:0007669"/>
    <property type="project" value="TreeGrafter"/>
</dbReference>
<dbReference type="SUPFAM" id="SSF47459">
    <property type="entry name" value="HLH, helix-loop-helix DNA-binding domain"/>
    <property type="match status" value="1"/>
</dbReference>
<feature type="region of interest" description="Disordered" evidence="6">
    <location>
        <begin position="213"/>
        <end position="256"/>
    </location>
</feature>
<evidence type="ECO:0000256" key="1">
    <source>
        <dbReference type="ARBA" id="ARBA00004123"/>
    </source>
</evidence>
<evidence type="ECO:0000256" key="2">
    <source>
        <dbReference type="ARBA" id="ARBA00023015"/>
    </source>
</evidence>
<accession>A0A9D4V0E7</accession>
<evidence type="ECO:0000256" key="3">
    <source>
        <dbReference type="ARBA" id="ARBA00023125"/>
    </source>
</evidence>
<reference evidence="8" key="1">
    <citation type="submission" date="2021-01" db="EMBL/GenBank/DDBJ databases">
        <title>Adiantum capillus-veneris genome.</title>
        <authorList>
            <person name="Fang Y."/>
            <person name="Liao Q."/>
        </authorList>
    </citation>
    <scope>NUCLEOTIDE SEQUENCE</scope>
    <source>
        <strain evidence="8">H3</strain>
        <tissue evidence="8">Leaf</tissue>
    </source>
</reference>
<evidence type="ECO:0000259" key="7">
    <source>
        <dbReference type="PROSITE" id="PS50888"/>
    </source>
</evidence>
<dbReference type="InterPro" id="IPR036638">
    <property type="entry name" value="HLH_DNA-bd_sf"/>
</dbReference>
<keyword evidence="5" id="KW-0539">Nucleus</keyword>
<sequence>MDDLKEMFTLPTWLEVNTMSKFPWDCHSGTLGHSHYASPTDLMAVSHLSQQQALCETLANSMHSASRVNCFSSDVSSGSPFPPGMHEAVTFDVLRRLQEGSCNLGKSTSLPISSSCDMAYSSVNELRALTTTLSQPYMEGIPSPTLGLGPAPKVEPFMLPDGPPNSAHLYERTPADKAQIRPNEGAFVPICGPQAQHLRTTSSQQVSHGLSATPYATHTGLGQPQGAAAGTGSTGAARPRVRARRGQATDPHSIAERNRRERIADRMKALQELVPNANKTDKASMLDEIIEYVRFLQLQVKILSMSRLSGTGAMVPLVAGIPSEGPFDFAATTLLREGSAVCSSQDDIIAIEQQVAQLMEESMGSALQFLQSKGLCLMPTTMATSMSSSNTRPMTNSSRGKNDATSASIRPSSNVVISLTSLTTTGDLIANEVSSGIQSSRETLTQPIVAASFKCGLKPSTNMN</sequence>
<dbReference type="SMART" id="SM00353">
    <property type="entry name" value="HLH"/>
    <property type="match status" value="1"/>
</dbReference>
<name>A0A9D4V0E7_ADICA</name>
<evidence type="ECO:0000256" key="6">
    <source>
        <dbReference type="SAM" id="MobiDB-lite"/>
    </source>
</evidence>
<dbReference type="GO" id="GO:0080147">
    <property type="term" value="P:root hair cell development"/>
    <property type="evidence" value="ECO:0007669"/>
    <property type="project" value="UniProtKB-ARBA"/>
</dbReference>
<dbReference type="EMBL" id="JABFUD020000007">
    <property type="protein sequence ID" value="KAI5077354.1"/>
    <property type="molecule type" value="Genomic_DNA"/>
</dbReference>
<protein>
    <recommendedName>
        <fullName evidence="7">BHLH domain-containing protein</fullName>
    </recommendedName>
</protein>
<dbReference type="Proteomes" id="UP000886520">
    <property type="component" value="Chromosome 7"/>
</dbReference>
<evidence type="ECO:0000313" key="9">
    <source>
        <dbReference type="Proteomes" id="UP000886520"/>
    </source>
</evidence>
<dbReference type="AlphaFoldDB" id="A0A9D4V0E7"/>
<keyword evidence="3" id="KW-0238">DNA-binding</keyword>
<dbReference type="GO" id="GO:0046983">
    <property type="term" value="F:protein dimerization activity"/>
    <property type="evidence" value="ECO:0007669"/>
    <property type="project" value="InterPro"/>
</dbReference>
<feature type="region of interest" description="Disordered" evidence="6">
    <location>
        <begin position="383"/>
        <end position="407"/>
    </location>
</feature>
<dbReference type="PANTHER" id="PTHR16223:SF268">
    <property type="entry name" value="SPERMATOGENESIS- AND OOGENESIS-SPECIFIC BASIC HELIX-LOOP-HELIX-CONTAINING PROTEIN 2"/>
    <property type="match status" value="1"/>
</dbReference>
<comment type="caution">
    <text evidence="8">The sequence shown here is derived from an EMBL/GenBank/DDBJ whole genome shotgun (WGS) entry which is preliminary data.</text>
</comment>
<evidence type="ECO:0000256" key="5">
    <source>
        <dbReference type="ARBA" id="ARBA00023242"/>
    </source>
</evidence>
<feature type="compositionally biased region" description="Low complexity" evidence="6">
    <location>
        <begin position="222"/>
        <end position="238"/>
    </location>
</feature>
<dbReference type="Pfam" id="PF00010">
    <property type="entry name" value="HLH"/>
    <property type="match status" value="1"/>
</dbReference>
<dbReference type="InterPro" id="IPR011598">
    <property type="entry name" value="bHLH_dom"/>
</dbReference>
<feature type="domain" description="BHLH" evidence="7">
    <location>
        <begin position="247"/>
        <end position="296"/>
    </location>
</feature>
<dbReference type="FunFam" id="4.10.280.10:FF:000017">
    <property type="entry name" value="Transcription factor bHLH66"/>
    <property type="match status" value="1"/>
</dbReference>
<feature type="compositionally biased region" description="Polar residues" evidence="6">
    <location>
        <begin position="392"/>
        <end position="407"/>
    </location>
</feature>